<reference evidence="1" key="1">
    <citation type="journal article" date="2021" name="Viruses">
        <title>Novel Viruses That Lyse Plant and Human Strains of Kosakonia cowanii.</title>
        <authorList>
            <person name="Petrzik K."/>
            <person name="Brazdova S."/>
            <person name="Krawczyk K."/>
        </authorList>
    </citation>
    <scope>NUCLEOTIDE SEQUENCE</scope>
</reference>
<organism evidence="1 2">
    <name type="scientific">Kosakonia phage Kc263</name>
    <dbReference type="NCBI Taxonomy" id="2863194"/>
    <lineage>
        <taxon>Viruses</taxon>
        <taxon>Duplodnaviria</taxon>
        <taxon>Heunggongvirae</taxon>
        <taxon>Uroviricota</taxon>
        <taxon>Caudoviricetes</taxon>
        <taxon>Chimalliviridae</taxon>
        <taxon>Branisovskavirus</taxon>
        <taxon>Branisovskavirus Kc263</taxon>
    </lineage>
</organism>
<keyword evidence="2" id="KW-1185">Reference proteome</keyword>
<sequence length="64" mass="7454">MANKVPCTKSEYLDTLRRRLNGRGTERYKTMVSEEISIIEQISDDAFNQYFSVLEGLFNNGKEF</sequence>
<dbReference type="GeneID" id="77953101"/>
<proteinExistence type="predicted"/>
<accession>A0AAE7WHX6</accession>
<evidence type="ECO:0000313" key="1">
    <source>
        <dbReference type="EMBL" id="QYN79924.1"/>
    </source>
</evidence>
<dbReference type="KEGG" id="vg:77953101"/>
<dbReference type="RefSeq" id="YP_010676736.1">
    <property type="nucleotide sequence ID" value="NC_071015.1"/>
</dbReference>
<name>A0AAE7WHX6_9CAUD</name>
<dbReference type="Proteomes" id="UP000828443">
    <property type="component" value="Segment"/>
</dbReference>
<evidence type="ECO:0000313" key="2">
    <source>
        <dbReference type="Proteomes" id="UP000828443"/>
    </source>
</evidence>
<protein>
    <submittedName>
        <fullName evidence="1">Transcriptional regulator, TetR family</fullName>
    </submittedName>
</protein>
<dbReference type="EMBL" id="MZ348422">
    <property type="protein sequence ID" value="QYN79924.1"/>
    <property type="molecule type" value="Genomic_DNA"/>
</dbReference>